<evidence type="ECO:0000313" key="4">
    <source>
        <dbReference type="Proteomes" id="UP000028401"/>
    </source>
</evidence>
<organism evidence="3 4">
    <name type="scientific">Lactococcus cremoris subsp. cremoris GE214</name>
    <dbReference type="NCBI Taxonomy" id="1415168"/>
    <lineage>
        <taxon>Bacteria</taxon>
        <taxon>Bacillati</taxon>
        <taxon>Bacillota</taxon>
        <taxon>Bacilli</taxon>
        <taxon>Lactobacillales</taxon>
        <taxon>Streptococcaceae</taxon>
        <taxon>Lactococcus</taxon>
        <taxon>Lactococcus cremoris subsp. cremoris</taxon>
    </lineage>
</organism>
<protein>
    <submittedName>
        <fullName evidence="3">Arylamine N-acetyltransferase 2</fullName>
    </submittedName>
</protein>
<keyword evidence="3" id="KW-0808">Transferase</keyword>
<dbReference type="AlphaFoldDB" id="A0A084A8T6"/>
<dbReference type="SUPFAM" id="SSF54001">
    <property type="entry name" value="Cysteine proteinases"/>
    <property type="match status" value="1"/>
</dbReference>
<dbReference type="Gene3D" id="3.30.2140.10">
    <property type="entry name" value="Arylamine N-acetyltransferase"/>
    <property type="match status" value="1"/>
</dbReference>
<reference evidence="3 4" key="1">
    <citation type="submission" date="2014-06" db="EMBL/GenBank/DDBJ databases">
        <title>Draft genome sequence of the putrescine producing strain Lactococcus lactis subsp cremoris GE214.</title>
        <authorList>
            <person name="Ladero V."/>
            <person name="Linares D.M."/>
            <person name="del Rio B."/>
            <person name="Mayo B."/>
            <person name="Martin M.C."/>
            <person name="Fernandez M."/>
            <person name="Alvarez M.A."/>
        </authorList>
    </citation>
    <scope>NUCLEOTIDE SEQUENCE [LARGE SCALE GENOMIC DNA]</scope>
    <source>
        <strain evidence="3 4">GE214</strain>
    </source>
</reference>
<sequence>MINENFMLTEEQVKKYLKRIKMSYPLEATLENLHKLQLNHLKYIPYENLSILYGEPISLDGQDLYKKIIVNERGGFCFETNALYQWLLKAIGYQVTSYHTRLIGLPPEEQLKRHRMIRVDFADASYITDVGIRIALSRKALRLEKNKIQTDGHSDFRYLSGENQGWNMQYKRKNHDWENVFSFHQEAEYEKDFIMPAFYCEKHPESPFRQGPQMSIFTDKGQITIANKLLTISNETKIIERRELSSEKFEKYCKKYFQINLSDFQHI</sequence>
<evidence type="ECO:0000313" key="3">
    <source>
        <dbReference type="EMBL" id="KEY61715.1"/>
    </source>
</evidence>
<dbReference type="InterPro" id="IPR001447">
    <property type="entry name" value="Arylamine_N-AcTrfase"/>
</dbReference>
<dbReference type="Proteomes" id="UP000028401">
    <property type="component" value="Unassembled WGS sequence"/>
</dbReference>
<proteinExistence type="inferred from homology"/>
<gene>
    <name evidence="3" type="ORF">U725_02157</name>
</gene>
<dbReference type="PRINTS" id="PR01543">
    <property type="entry name" value="ANATRNSFRASE"/>
</dbReference>
<name>A0A084A8T6_LACLC</name>
<dbReference type="GO" id="GO:0016407">
    <property type="term" value="F:acetyltransferase activity"/>
    <property type="evidence" value="ECO:0007669"/>
    <property type="project" value="InterPro"/>
</dbReference>
<dbReference type="PATRIC" id="fig|1415168.3.peg.2222"/>
<evidence type="ECO:0000256" key="2">
    <source>
        <dbReference type="RuleBase" id="RU003452"/>
    </source>
</evidence>
<comment type="similarity">
    <text evidence="1 2">Belongs to the arylamine N-acetyltransferase family.</text>
</comment>
<dbReference type="EMBL" id="AZSI01000134">
    <property type="protein sequence ID" value="KEY61715.1"/>
    <property type="molecule type" value="Genomic_DNA"/>
</dbReference>
<dbReference type="InterPro" id="IPR038765">
    <property type="entry name" value="Papain-like_cys_pep_sf"/>
</dbReference>
<dbReference type="SMR" id="A0A084A8T6"/>
<dbReference type="Gene3D" id="2.40.128.150">
    <property type="entry name" value="Cysteine proteinases"/>
    <property type="match status" value="1"/>
</dbReference>
<accession>A0A084A8T6</accession>
<evidence type="ECO:0000256" key="1">
    <source>
        <dbReference type="ARBA" id="ARBA00006547"/>
    </source>
</evidence>
<dbReference type="PANTHER" id="PTHR11786">
    <property type="entry name" value="N-HYDROXYARYLAMINE O-ACETYLTRANSFERASE"/>
    <property type="match status" value="1"/>
</dbReference>
<comment type="caution">
    <text evidence="3">The sequence shown here is derived from an EMBL/GenBank/DDBJ whole genome shotgun (WGS) entry which is preliminary data.</text>
</comment>
<dbReference type="Pfam" id="PF00797">
    <property type="entry name" value="Acetyltransf_2"/>
    <property type="match status" value="1"/>
</dbReference>
<dbReference type="PANTHER" id="PTHR11786:SF0">
    <property type="entry name" value="ARYLAMINE N-ACETYLTRANSFERASE 4-RELATED"/>
    <property type="match status" value="1"/>
</dbReference>
<dbReference type="RefSeq" id="WP_011834539.1">
    <property type="nucleotide sequence ID" value="NZ_AZSI01000134.1"/>
</dbReference>